<organism evidence="1 2">
    <name type="scientific">Actinoallomurus liliacearum</name>
    <dbReference type="NCBI Taxonomy" id="1080073"/>
    <lineage>
        <taxon>Bacteria</taxon>
        <taxon>Bacillati</taxon>
        <taxon>Actinomycetota</taxon>
        <taxon>Actinomycetes</taxon>
        <taxon>Streptosporangiales</taxon>
        <taxon>Thermomonosporaceae</taxon>
        <taxon>Actinoallomurus</taxon>
    </lineage>
</organism>
<gene>
    <name evidence="1" type="ORF">GCM10023195_17110</name>
</gene>
<accession>A0ABP8TD94</accession>
<sequence length="302" mass="32459">MNASAWEIRPFAGISGFGVDVRFGARRDEIAADFAKRFGDDLGEVRPFRKAAWDVGICDHYLAGDLIAFFDAHDRLYYLEPGSRAPVGFDGIALTGRPYDDVVAELTAHGLDVVGDDEGHRVPEAGFALTRNGDDEVGSVGVFAGDPGDEPDMSDEPEVAPITKHRLVSGQGTETVRLGQSRQELRALLGPALQSVPPYGGTAQDWYFDHGLILTFDEDSRLTTLVISFMGVSGTAWFEDVQLLGRGYAEVTADLTAKGVQVEPEALGGRVPEHGFSLSLLGRQNPAMPIAAVVVRADPSSR</sequence>
<dbReference type="EMBL" id="BAABHJ010000005">
    <property type="protein sequence ID" value="GAA4604974.1"/>
    <property type="molecule type" value="Genomic_DNA"/>
</dbReference>
<keyword evidence="2" id="KW-1185">Reference proteome</keyword>
<dbReference type="RefSeq" id="WP_345351028.1">
    <property type="nucleotide sequence ID" value="NZ_BAABHJ010000005.1"/>
</dbReference>
<comment type="caution">
    <text evidence="1">The sequence shown here is derived from an EMBL/GenBank/DDBJ whole genome shotgun (WGS) entry which is preliminary data.</text>
</comment>
<dbReference type="Proteomes" id="UP001500212">
    <property type="component" value="Unassembled WGS sequence"/>
</dbReference>
<protein>
    <recommendedName>
        <fullName evidence="3">VOC domain-containing protein</fullName>
    </recommendedName>
</protein>
<evidence type="ECO:0008006" key="3">
    <source>
        <dbReference type="Google" id="ProtNLM"/>
    </source>
</evidence>
<evidence type="ECO:0000313" key="1">
    <source>
        <dbReference type="EMBL" id="GAA4604974.1"/>
    </source>
</evidence>
<reference evidence="2" key="1">
    <citation type="journal article" date="2019" name="Int. J. Syst. Evol. Microbiol.">
        <title>The Global Catalogue of Microorganisms (GCM) 10K type strain sequencing project: providing services to taxonomists for standard genome sequencing and annotation.</title>
        <authorList>
            <consortium name="The Broad Institute Genomics Platform"/>
            <consortium name="The Broad Institute Genome Sequencing Center for Infectious Disease"/>
            <person name="Wu L."/>
            <person name="Ma J."/>
        </authorList>
    </citation>
    <scope>NUCLEOTIDE SEQUENCE [LARGE SCALE GENOMIC DNA]</scope>
    <source>
        <strain evidence="2">JCM 17938</strain>
    </source>
</reference>
<name>A0ABP8TD94_9ACTN</name>
<proteinExistence type="predicted"/>
<evidence type="ECO:0000313" key="2">
    <source>
        <dbReference type="Proteomes" id="UP001500212"/>
    </source>
</evidence>